<keyword evidence="1" id="KW-0238">DNA-binding</keyword>
<accession>A0ABW3L5W8</accession>
<dbReference type="EMBL" id="JBHTKL010000006">
    <property type="protein sequence ID" value="MFD1020884.1"/>
    <property type="molecule type" value="Genomic_DNA"/>
</dbReference>
<dbReference type="NCBIfam" id="TIGR01764">
    <property type="entry name" value="excise"/>
    <property type="match status" value="1"/>
</dbReference>
<gene>
    <name evidence="1" type="ORF">ACFQ2J_16975</name>
</gene>
<protein>
    <submittedName>
        <fullName evidence="1">Excisionase family DNA-binding protein</fullName>
    </submittedName>
</protein>
<dbReference type="RefSeq" id="WP_386063344.1">
    <property type="nucleotide sequence ID" value="NZ_JBHTKL010000006.1"/>
</dbReference>
<evidence type="ECO:0000313" key="1">
    <source>
        <dbReference type="EMBL" id="MFD1020884.1"/>
    </source>
</evidence>
<proteinExistence type="predicted"/>
<keyword evidence="2" id="KW-1185">Reference proteome</keyword>
<dbReference type="InterPro" id="IPR010093">
    <property type="entry name" value="SinI_DNA-bd"/>
</dbReference>
<dbReference type="Proteomes" id="UP001596990">
    <property type="component" value="Unassembled WGS sequence"/>
</dbReference>
<sequence length="76" mass="9140">MYLTIKETAAYLDVPEYYLEKLVMENKIRTIDDGNETLINKDQFKSYFDQVEKYRIMIQEYLNEPIPPDPDVKDED</sequence>
<reference evidence="2" key="1">
    <citation type="journal article" date="2019" name="Int. J. Syst. Evol. Microbiol.">
        <title>The Global Catalogue of Microorganisms (GCM) 10K type strain sequencing project: providing services to taxonomists for standard genome sequencing and annotation.</title>
        <authorList>
            <consortium name="The Broad Institute Genomics Platform"/>
            <consortium name="The Broad Institute Genome Sequencing Center for Infectious Disease"/>
            <person name="Wu L."/>
            <person name="Ma J."/>
        </authorList>
    </citation>
    <scope>NUCLEOTIDE SEQUENCE [LARGE SCALE GENOMIC DNA]</scope>
    <source>
        <strain evidence="2">CCUG 56607</strain>
    </source>
</reference>
<comment type="caution">
    <text evidence="1">The sequence shown here is derived from an EMBL/GenBank/DDBJ whole genome shotgun (WGS) entry which is preliminary data.</text>
</comment>
<evidence type="ECO:0000313" key="2">
    <source>
        <dbReference type="Proteomes" id="UP001596990"/>
    </source>
</evidence>
<dbReference type="GO" id="GO:0003677">
    <property type="term" value="F:DNA binding"/>
    <property type="evidence" value="ECO:0007669"/>
    <property type="project" value="UniProtKB-KW"/>
</dbReference>
<name>A0ABW3L5W8_9BACI</name>
<organism evidence="1 2">
    <name type="scientific">Thalassobacillus hwangdonensis</name>
    <dbReference type="NCBI Taxonomy" id="546108"/>
    <lineage>
        <taxon>Bacteria</taxon>
        <taxon>Bacillati</taxon>
        <taxon>Bacillota</taxon>
        <taxon>Bacilli</taxon>
        <taxon>Bacillales</taxon>
        <taxon>Bacillaceae</taxon>
        <taxon>Thalassobacillus</taxon>
    </lineage>
</organism>